<reference evidence="1 2" key="1">
    <citation type="journal article" date="2010" name="J. Bacteriol.">
        <title>Genome sequence of Fulvimarina pelagi HTCC2506T, a Mn(II)-oxidizing alphaproteobacterium possessing an aerobic anoxygenic photosynthetic gene cluster and Xanthorhodopsin.</title>
        <authorList>
            <person name="Kang I."/>
            <person name="Oh H.M."/>
            <person name="Lim S.I."/>
            <person name="Ferriera S."/>
            <person name="Giovannoni S.J."/>
            <person name="Cho J.C."/>
        </authorList>
    </citation>
    <scope>NUCLEOTIDE SEQUENCE [LARGE SCALE GENOMIC DNA]</scope>
    <source>
        <strain evidence="1 2">HTCC2506</strain>
    </source>
</reference>
<proteinExistence type="predicted"/>
<dbReference type="EMBL" id="AATP01000001">
    <property type="protein sequence ID" value="EAU42292.1"/>
    <property type="molecule type" value="Genomic_DNA"/>
</dbReference>
<dbReference type="Proteomes" id="UP000004310">
    <property type="component" value="Unassembled WGS sequence"/>
</dbReference>
<keyword evidence="2" id="KW-1185">Reference proteome</keyword>
<dbReference type="HOGENOM" id="CLU_3099138_0_0_5"/>
<protein>
    <submittedName>
        <fullName evidence="1">Uncharacterized protein</fullName>
    </submittedName>
</protein>
<comment type="caution">
    <text evidence="1">The sequence shown here is derived from an EMBL/GenBank/DDBJ whole genome shotgun (WGS) entry which is preliminary data.</text>
</comment>
<dbReference type="AlphaFoldDB" id="Q0G7S2"/>
<sequence>MSASFEDVVGLLRSCGTHFERGGFQILRRVVLHTGLGRLCHGPVREGRGKS</sequence>
<evidence type="ECO:0000313" key="2">
    <source>
        <dbReference type="Proteomes" id="UP000004310"/>
    </source>
</evidence>
<accession>Q0G7S2</accession>
<name>Q0G7S2_9HYPH</name>
<evidence type="ECO:0000313" key="1">
    <source>
        <dbReference type="EMBL" id="EAU42292.1"/>
    </source>
</evidence>
<gene>
    <name evidence="1" type="ORF">FP2506_05621</name>
</gene>
<organism evidence="1 2">
    <name type="scientific">Fulvimarina pelagi HTCC2506</name>
    <dbReference type="NCBI Taxonomy" id="314231"/>
    <lineage>
        <taxon>Bacteria</taxon>
        <taxon>Pseudomonadati</taxon>
        <taxon>Pseudomonadota</taxon>
        <taxon>Alphaproteobacteria</taxon>
        <taxon>Hyphomicrobiales</taxon>
        <taxon>Aurantimonadaceae</taxon>
        <taxon>Fulvimarina</taxon>
    </lineage>
</organism>